<dbReference type="AlphaFoldDB" id="A0A5B0P652"/>
<evidence type="ECO:0000313" key="3">
    <source>
        <dbReference type="EMBL" id="KAA1131978.1"/>
    </source>
</evidence>
<feature type="region of interest" description="Disordered" evidence="1">
    <location>
        <begin position="111"/>
        <end position="179"/>
    </location>
</feature>
<name>A0A5B0P652_PUCGR</name>
<comment type="caution">
    <text evidence="2">The sequence shown here is derived from an EMBL/GenBank/DDBJ whole genome shotgun (WGS) entry which is preliminary data.</text>
</comment>
<protein>
    <submittedName>
        <fullName evidence="2">Uncharacterized protein</fullName>
    </submittedName>
</protein>
<dbReference type="EMBL" id="VDEP01000102">
    <property type="protein sequence ID" value="KAA1131978.1"/>
    <property type="molecule type" value="Genomic_DNA"/>
</dbReference>
<evidence type="ECO:0000256" key="1">
    <source>
        <dbReference type="SAM" id="MobiDB-lite"/>
    </source>
</evidence>
<organism evidence="2 4">
    <name type="scientific">Puccinia graminis f. sp. tritici</name>
    <dbReference type="NCBI Taxonomy" id="56615"/>
    <lineage>
        <taxon>Eukaryota</taxon>
        <taxon>Fungi</taxon>
        <taxon>Dikarya</taxon>
        <taxon>Basidiomycota</taxon>
        <taxon>Pucciniomycotina</taxon>
        <taxon>Pucciniomycetes</taxon>
        <taxon>Pucciniales</taxon>
        <taxon>Pucciniaceae</taxon>
        <taxon>Puccinia</taxon>
    </lineage>
</organism>
<evidence type="ECO:0000313" key="4">
    <source>
        <dbReference type="Proteomes" id="UP000324748"/>
    </source>
</evidence>
<reference evidence="4 5" key="1">
    <citation type="submission" date="2019-05" db="EMBL/GenBank/DDBJ databases">
        <title>Emergence of the Ug99 lineage of the wheat stem rust pathogen through somatic hybridization.</title>
        <authorList>
            <person name="Li F."/>
            <person name="Upadhyaya N.M."/>
            <person name="Sperschneider J."/>
            <person name="Matny O."/>
            <person name="Nguyen-Phuc H."/>
            <person name="Mago R."/>
            <person name="Raley C."/>
            <person name="Miller M.E."/>
            <person name="Silverstein K.A.T."/>
            <person name="Henningsen E."/>
            <person name="Hirsch C.D."/>
            <person name="Visser B."/>
            <person name="Pretorius Z.A."/>
            <person name="Steffenson B.J."/>
            <person name="Schwessinger B."/>
            <person name="Dodds P.N."/>
            <person name="Figueroa M."/>
        </authorList>
    </citation>
    <scope>NUCLEOTIDE SEQUENCE [LARGE SCALE GENOMIC DNA]</scope>
    <source>
        <strain evidence="2">21-0</strain>
        <strain evidence="3 5">Ug99</strain>
    </source>
</reference>
<dbReference type="Proteomes" id="UP000325313">
    <property type="component" value="Unassembled WGS sequence"/>
</dbReference>
<proteinExistence type="predicted"/>
<sequence length="179" mass="19917">MIRGPYDPLIVPSSSADLVLASRLPFASLLLDLPIIKRDSLYSFHNWKLELKILFLFLFFENLSVFPGYISSALTEDRLFDNRNFQFRNVIINRDLRVELDTSGSYFAMENNKTTRSKSSARKDPDVLPGGNGSNLVNPPRGAENSAPKGAEINIITPTSDPPESDGEESVNPIAKKSK</sequence>
<keyword evidence="4" id="KW-1185">Reference proteome</keyword>
<dbReference type="EMBL" id="VSWC01000067">
    <property type="protein sequence ID" value="KAA1096456.1"/>
    <property type="molecule type" value="Genomic_DNA"/>
</dbReference>
<dbReference type="Proteomes" id="UP000324748">
    <property type="component" value="Unassembled WGS sequence"/>
</dbReference>
<accession>A0A5B0P652</accession>
<evidence type="ECO:0000313" key="5">
    <source>
        <dbReference type="Proteomes" id="UP000325313"/>
    </source>
</evidence>
<gene>
    <name evidence="2" type="ORF">PGT21_017262</name>
    <name evidence="3" type="ORF">PGTUg99_035169</name>
</gene>
<evidence type="ECO:0000313" key="2">
    <source>
        <dbReference type="EMBL" id="KAA1096456.1"/>
    </source>
</evidence>